<dbReference type="AlphaFoldDB" id="A0A6P7GNK7"/>
<sequence>MEELERLNIEITDSGDTSPIEILIGADIVGKLYTGRRHILGCGLIAIGTLLGWTLMGKIPLDQQDNRTATTVSLFISNAWISQMWELDALGINDPAEMKTREETALAEKQLFFETVATDSTGRYEIRLPGLEGHPTLPSNYQMAEKRLDTTLKKINKDGYLEAYGQIFKECLDENIIEEVLLEQPNQEGHYLPHRPVIKPNSASTKIRPVFDASAKEKDKPSLNQCLEKGVNLIEMIPAILLRFR</sequence>
<proteinExistence type="predicted"/>
<dbReference type="PANTHER" id="PTHR47331">
    <property type="entry name" value="PHD-TYPE DOMAIN-CONTAINING PROTEIN"/>
    <property type="match status" value="1"/>
</dbReference>
<gene>
    <name evidence="1" type="primary">LOC114338950</name>
</gene>
<dbReference type="RefSeq" id="XP_028145375.1">
    <property type="nucleotide sequence ID" value="XM_028289574.1"/>
</dbReference>
<name>A0A6P7GNK7_DIAVI</name>
<dbReference type="InParanoid" id="A0A6P7GNK7"/>
<reference evidence="1" key="1">
    <citation type="submission" date="2025-08" db="UniProtKB">
        <authorList>
            <consortium name="RefSeq"/>
        </authorList>
    </citation>
    <scope>IDENTIFICATION</scope>
    <source>
        <tissue evidence="1">Whole insect</tissue>
    </source>
</reference>
<evidence type="ECO:0000313" key="1">
    <source>
        <dbReference type="RefSeq" id="XP_028145375.1"/>
    </source>
</evidence>
<organism evidence="1">
    <name type="scientific">Diabrotica virgifera virgifera</name>
    <name type="common">western corn rootworm</name>
    <dbReference type="NCBI Taxonomy" id="50390"/>
    <lineage>
        <taxon>Eukaryota</taxon>
        <taxon>Metazoa</taxon>
        <taxon>Ecdysozoa</taxon>
        <taxon>Arthropoda</taxon>
        <taxon>Hexapoda</taxon>
        <taxon>Insecta</taxon>
        <taxon>Pterygota</taxon>
        <taxon>Neoptera</taxon>
        <taxon>Endopterygota</taxon>
        <taxon>Coleoptera</taxon>
        <taxon>Polyphaga</taxon>
        <taxon>Cucujiformia</taxon>
        <taxon>Chrysomeloidea</taxon>
        <taxon>Chrysomelidae</taxon>
        <taxon>Galerucinae</taxon>
        <taxon>Diabroticina</taxon>
        <taxon>Diabroticites</taxon>
        <taxon>Diabrotica</taxon>
    </lineage>
</organism>
<dbReference type="PANTHER" id="PTHR47331:SF1">
    <property type="entry name" value="GAG-LIKE PROTEIN"/>
    <property type="match status" value="1"/>
</dbReference>
<protein>
    <submittedName>
        <fullName evidence="1">Uncharacterized protein LOC114338950</fullName>
    </submittedName>
</protein>
<accession>A0A6P7GNK7</accession>